<dbReference type="SUPFAM" id="SSF89796">
    <property type="entry name" value="CoA-transferase family III (CaiB/BaiF)"/>
    <property type="match status" value="1"/>
</dbReference>
<dbReference type="Gene3D" id="3.40.50.10540">
    <property type="entry name" value="Crotonobetainyl-coa:carnitine coa-transferase, domain 1"/>
    <property type="match status" value="1"/>
</dbReference>
<evidence type="ECO:0000313" key="2">
    <source>
        <dbReference type="EMBL" id="TDH60082.1"/>
    </source>
</evidence>
<dbReference type="AlphaFoldDB" id="A0A4R5QAJ7"/>
<reference evidence="2 3" key="1">
    <citation type="journal article" date="2016" name="J. Microbiol.">
        <title>Dankookia rubra gen. nov., sp. nov., an alphaproteobacterium isolated from sediment of a shallow stream.</title>
        <authorList>
            <person name="Kim W.H."/>
            <person name="Kim D.H."/>
            <person name="Kang K."/>
            <person name="Ahn T.Y."/>
        </authorList>
    </citation>
    <scope>NUCLEOTIDE SEQUENCE [LARGE SCALE GENOMIC DNA]</scope>
    <source>
        <strain evidence="2 3">JCM30602</strain>
    </source>
</reference>
<comment type="caution">
    <text evidence="2">The sequence shown here is derived from an EMBL/GenBank/DDBJ whole genome shotgun (WGS) entry which is preliminary data.</text>
</comment>
<dbReference type="Proteomes" id="UP000295096">
    <property type="component" value="Unassembled WGS sequence"/>
</dbReference>
<proteinExistence type="predicted"/>
<dbReference type="InterPro" id="IPR023606">
    <property type="entry name" value="CoA-Trfase_III_dom_1_sf"/>
</dbReference>
<sequence length="390" mass="42925">MSGPLDGVRVIDLTVNVLGPIATQILGDMGADVVKVESPQGDPIRHVGAARNPGMGSYFLNCNRNKRGMVLDLKRPAGRAALVRLLGDADVLVHNMRPSAAQRLGLDHAALTAAHPRLVHASAAGFRQKSRWWDRPAFDDVIQGMSGIAALHAERDGEPRFVPMVIADKFCGYVLASAIGMALFRRERTGRGQEVHVPMLETMLNLNLVEHMSWGTFGEPERGLGYSRMLTPYRRPYPTQDGHICLLANTDEQWARLFAAIERPELITDPRFARLVDRSRNLHELYSLLDQSMPSRSTAEWQERLDAADVPNGPVNALKDLFTDPYLQETGFFMPMEHPSEGTMLTPAVPVAFSESPGAVRRLAPRLGEHTEEILTAAGFSPAEIAEAQA</sequence>
<dbReference type="EMBL" id="SMSJ01000045">
    <property type="protein sequence ID" value="TDH60082.1"/>
    <property type="molecule type" value="Genomic_DNA"/>
</dbReference>
<keyword evidence="1 2" id="KW-0808">Transferase</keyword>
<evidence type="ECO:0000313" key="3">
    <source>
        <dbReference type="Proteomes" id="UP000295096"/>
    </source>
</evidence>
<dbReference type="PANTHER" id="PTHR48207:SF4">
    <property type="entry name" value="BLL6097 PROTEIN"/>
    <property type="match status" value="1"/>
</dbReference>
<dbReference type="InterPro" id="IPR050483">
    <property type="entry name" value="CoA-transferase_III_domain"/>
</dbReference>
<accession>A0A4R5QAJ7</accession>
<dbReference type="InterPro" id="IPR003673">
    <property type="entry name" value="CoA-Trfase_fam_III"/>
</dbReference>
<dbReference type="RefSeq" id="WP_133291100.1">
    <property type="nucleotide sequence ID" value="NZ_SMSJ01000045.1"/>
</dbReference>
<dbReference type="GO" id="GO:0008410">
    <property type="term" value="F:CoA-transferase activity"/>
    <property type="evidence" value="ECO:0007669"/>
    <property type="project" value="TreeGrafter"/>
</dbReference>
<dbReference type="PANTHER" id="PTHR48207">
    <property type="entry name" value="SUCCINATE--HYDROXYMETHYLGLUTARATE COA-TRANSFERASE"/>
    <property type="match status" value="1"/>
</dbReference>
<gene>
    <name evidence="2" type="ORF">E2C06_23845</name>
</gene>
<dbReference type="Gene3D" id="3.30.1540.10">
    <property type="entry name" value="formyl-coa transferase, domain 3"/>
    <property type="match status" value="1"/>
</dbReference>
<evidence type="ECO:0000256" key="1">
    <source>
        <dbReference type="ARBA" id="ARBA00022679"/>
    </source>
</evidence>
<protein>
    <submittedName>
        <fullName evidence="2">CoA transferase</fullName>
    </submittedName>
</protein>
<dbReference type="OrthoDB" id="9781472at2"/>
<organism evidence="2 3">
    <name type="scientific">Dankookia rubra</name>
    <dbReference type="NCBI Taxonomy" id="1442381"/>
    <lineage>
        <taxon>Bacteria</taxon>
        <taxon>Pseudomonadati</taxon>
        <taxon>Pseudomonadota</taxon>
        <taxon>Alphaproteobacteria</taxon>
        <taxon>Acetobacterales</taxon>
        <taxon>Roseomonadaceae</taxon>
        <taxon>Dankookia</taxon>
    </lineage>
</organism>
<name>A0A4R5QAJ7_9PROT</name>
<dbReference type="Pfam" id="PF02515">
    <property type="entry name" value="CoA_transf_3"/>
    <property type="match status" value="1"/>
</dbReference>
<dbReference type="InterPro" id="IPR044855">
    <property type="entry name" value="CoA-Trfase_III_dom3_sf"/>
</dbReference>
<keyword evidence="3" id="KW-1185">Reference proteome</keyword>